<dbReference type="PRINTS" id="PR00413">
    <property type="entry name" value="HADHALOGNASE"/>
</dbReference>
<dbReference type="PANTHER" id="PTHR46470:SF4">
    <property type="entry name" value="5-AMINO-6-(5-PHOSPHO-D-RIBITYLAMINO)URACIL PHOSPHATASE YIGB"/>
    <property type="match status" value="1"/>
</dbReference>
<dbReference type="NCBIfam" id="TIGR01549">
    <property type="entry name" value="HAD-SF-IA-v1"/>
    <property type="match status" value="1"/>
</dbReference>
<evidence type="ECO:0000256" key="3">
    <source>
        <dbReference type="ARBA" id="ARBA00022842"/>
    </source>
</evidence>
<reference evidence="4 5" key="1">
    <citation type="journal article" date="2016" name="Front. Microbiol.">
        <title>Genomic Resource of Rice Seed Associated Bacteria.</title>
        <authorList>
            <person name="Midha S."/>
            <person name="Bansal K."/>
            <person name="Sharma S."/>
            <person name="Kumar N."/>
            <person name="Patil P.P."/>
            <person name="Chaudhry V."/>
            <person name="Patil P.B."/>
        </authorList>
    </citation>
    <scope>NUCLEOTIDE SEQUENCE [LARGE SCALE GENOMIC DNA]</scope>
    <source>
        <strain evidence="4 5">NS184</strain>
    </source>
</reference>
<organism evidence="4 5">
    <name type="scientific">Curtobacterium luteum</name>
    <dbReference type="NCBI Taxonomy" id="33881"/>
    <lineage>
        <taxon>Bacteria</taxon>
        <taxon>Bacillati</taxon>
        <taxon>Actinomycetota</taxon>
        <taxon>Actinomycetes</taxon>
        <taxon>Micrococcales</taxon>
        <taxon>Microbacteriaceae</taxon>
        <taxon>Curtobacterium</taxon>
    </lineage>
</organism>
<dbReference type="GO" id="GO:0044281">
    <property type="term" value="P:small molecule metabolic process"/>
    <property type="evidence" value="ECO:0007669"/>
    <property type="project" value="UniProtKB-ARBA"/>
</dbReference>
<name>A0A175RKX9_9MICO</name>
<dbReference type="Proteomes" id="UP000078252">
    <property type="component" value="Unassembled WGS sequence"/>
</dbReference>
<evidence type="ECO:0000256" key="1">
    <source>
        <dbReference type="ARBA" id="ARBA00001946"/>
    </source>
</evidence>
<accession>A0A175RKX9</accession>
<dbReference type="SFLD" id="SFLDG01135">
    <property type="entry name" value="C1.5.6:_HAD__Beta-PGM__Phospha"/>
    <property type="match status" value="1"/>
</dbReference>
<dbReference type="GO" id="GO:0016787">
    <property type="term" value="F:hydrolase activity"/>
    <property type="evidence" value="ECO:0007669"/>
    <property type="project" value="UniProtKB-KW"/>
</dbReference>
<dbReference type="InterPro" id="IPR006549">
    <property type="entry name" value="HAD-SF_hydro_IIIA"/>
</dbReference>
<gene>
    <name evidence="4" type="ORF">NS184_13530</name>
</gene>
<keyword evidence="2" id="KW-0378">Hydrolase</keyword>
<dbReference type="PATRIC" id="fig|33881.3.peg.3120"/>
<dbReference type="InterPro" id="IPR023214">
    <property type="entry name" value="HAD_sf"/>
</dbReference>
<comment type="caution">
    <text evidence="4">The sequence shown here is derived from an EMBL/GenBank/DDBJ whole genome shotgun (WGS) entry which is preliminary data.</text>
</comment>
<evidence type="ECO:0000313" key="4">
    <source>
        <dbReference type="EMBL" id="KTR03634.1"/>
    </source>
</evidence>
<evidence type="ECO:0008006" key="6">
    <source>
        <dbReference type="Google" id="ProtNLM"/>
    </source>
</evidence>
<dbReference type="InterPro" id="IPR051400">
    <property type="entry name" value="HAD-like_hydrolase"/>
</dbReference>
<dbReference type="Pfam" id="PF00702">
    <property type="entry name" value="Hydrolase"/>
    <property type="match status" value="1"/>
</dbReference>
<sequence length="228" mass="25217">MTVRATRAACFDLDDTLFDHRGAARAGVRRFLGDLGVDVDEAVLAAWTRAEDEQYERWRSGAISFPEQRRERLRIVLPPLGVTLPADDAGLDDLFDDYLAAYRDAWRVFPDVVPLLRTLRERGYRIGLLTNGSEAQQLEKLAWTGLDAAFDAVCISERIGVQKPDPRAFTILAERLRVDPQACVFVGDDPEKDVQGARRAAMHAVLVDRAEPGAPDLATVVETALDAG</sequence>
<dbReference type="NCBIfam" id="TIGR01509">
    <property type="entry name" value="HAD-SF-IA-v3"/>
    <property type="match status" value="1"/>
</dbReference>
<dbReference type="OrthoDB" id="9810501at2"/>
<dbReference type="SUPFAM" id="SSF56784">
    <property type="entry name" value="HAD-like"/>
    <property type="match status" value="1"/>
</dbReference>
<dbReference type="InterPro" id="IPR006439">
    <property type="entry name" value="HAD-SF_hydro_IA"/>
</dbReference>
<dbReference type="PANTHER" id="PTHR46470">
    <property type="entry name" value="N-ACYLNEURAMINATE-9-PHOSPHATASE"/>
    <property type="match status" value="1"/>
</dbReference>
<dbReference type="Gene3D" id="3.40.50.1000">
    <property type="entry name" value="HAD superfamily/HAD-like"/>
    <property type="match status" value="1"/>
</dbReference>
<keyword evidence="3" id="KW-0460">Magnesium</keyword>
<evidence type="ECO:0000256" key="2">
    <source>
        <dbReference type="ARBA" id="ARBA00022801"/>
    </source>
</evidence>
<dbReference type="AlphaFoldDB" id="A0A175RKX9"/>
<dbReference type="STRING" id="33881.NS184_13530"/>
<dbReference type="SFLD" id="SFLDG01129">
    <property type="entry name" value="C1.5:_HAD__Beta-PGM__Phosphata"/>
    <property type="match status" value="1"/>
</dbReference>
<protein>
    <recommendedName>
        <fullName evidence="6">Haloacid dehalogenase</fullName>
    </recommendedName>
</protein>
<dbReference type="NCBIfam" id="TIGR01662">
    <property type="entry name" value="HAD-SF-IIIA"/>
    <property type="match status" value="1"/>
</dbReference>
<proteinExistence type="predicted"/>
<dbReference type="InterPro" id="IPR036412">
    <property type="entry name" value="HAD-like_sf"/>
</dbReference>
<dbReference type="EMBL" id="LDQC01000079">
    <property type="protein sequence ID" value="KTR03634.1"/>
    <property type="molecule type" value="Genomic_DNA"/>
</dbReference>
<comment type="cofactor">
    <cofactor evidence="1">
        <name>Mg(2+)</name>
        <dbReference type="ChEBI" id="CHEBI:18420"/>
    </cofactor>
</comment>
<dbReference type="Gene3D" id="1.20.120.1600">
    <property type="match status" value="1"/>
</dbReference>
<dbReference type="SFLD" id="SFLDS00003">
    <property type="entry name" value="Haloacid_Dehalogenase"/>
    <property type="match status" value="1"/>
</dbReference>
<evidence type="ECO:0000313" key="5">
    <source>
        <dbReference type="Proteomes" id="UP000078252"/>
    </source>
</evidence>